<feature type="region of interest" description="Disordered" evidence="1">
    <location>
        <begin position="26"/>
        <end position="53"/>
    </location>
</feature>
<organism evidence="2 3">
    <name type="scientific">Mytilus galloprovincialis</name>
    <name type="common">Mediterranean mussel</name>
    <dbReference type="NCBI Taxonomy" id="29158"/>
    <lineage>
        <taxon>Eukaryota</taxon>
        <taxon>Metazoa</taxon>
        <taxon>Spiralia</taxon>
        <taxon>Lophotrochozoa</taxon>
        <taxon>Mollusca</taxon>
        <taxon>Bivalvia</taxon>
        <taxon>Autobranchia</taxon>
        <taxon>Pteriomorphia</taxon>
        <taxon>Mytilida</taxon>
        <taxon>Mytiloidea</taxon>
        <taxon>Mytilidae</taxon>
        <taxon>Mytilinae</taxon>
        <taxon>Mytilus</taxon>
    </lineage>
</organism>
<feature type="compositionally biased region" description="Pro residues" evidence="1">
    <location>
        <begin position="295"/>
        <end position="304"/>
    </location>
</feature>
<feature type="region of interest" description="Disordered" evidence="1">
    <location>
        <begin position="178"/>
        <end position="221"/>
    </location>
</feature>
<accession>A0A8B6C3X0</accession>
<evidence type="ECO:0000313" key="2">
    <source>
        <dbReference type="EMBL" id="VDH99122.1"/>
    </source>
</evidence>
<name>A0A8B6C3X0_MYTGA</name>
<evidence type="ECO:0000313" key="3">
    <source>
        <dbReference type="Proteomes" id="UP000596742"/>
    </source>
</evidence>
<dbReference type="AlphaFoldDB" id="A0A8B6C3X0"/>
<dbReference type="Proteomes" id="UP000596742">
    <property type="component" value="Unassembled WGS sequence"/>
</dbReference>
<reference evidence="2" key="1">
    <citation type="submission" date="2018-11" db="EMBL/GenBank/DDBJ databases">
        <authorList>
            <person name="Alioto T."/>
            <person name="Alioto T."/>
        </authorList>
    </citation>
    <scope>NUCLEOTIDE SEQUENCE</scope>
</reference>
<gene>
    <name evidence="2" type="ORF">MGAL_10B051909</name>
</gene>
<protein>
    <submittedName>
        <fullName evidence="2">Uncharacterized protein</fullName>
    </submittedName>
</protein>
<feature type="region of interest" description="Disordered" evidence="1">
    <location>
        <begin position="244"/>
        <end position="307"/>
    </location>
</feature>
<keyword evidence="3" id="KW-1185">Reference proteome</keyword>
<evidence type="ECO:0000256" key="1">
    <source>
        <dbReference type="SAM" id="MobiDB-lite"/>
    </source>
</evidence>
<proteinExistence type="predicted"/>
<dbReference type="EMBL" id="UYJE01001100">
    <property type="protein sequence ID" value="VDH99122.1"/>
    <property type="molecule type" value="Genomic_DNA"/>
</dbReference>
<comment type="caution">
    <text evidence="2">The sequence shown here is derived from an EMBL/GenBank/DDBJ whole genome shotgun (WGS) entry which is preliminary data.</text>
</comment>
<sequence>MNVITTRLDRIETGMQQHQNQNLYQDQSRGNYRGNNYRGNYRGNSYRGNYRGNSYRGNQRDIAFGLTTDTVRQPQSKYIQELRERLVKAYELASKAADRAREKQKTGYDLKARGATLEIGDKVLVKVVAYDGKHKIADRWEDDVYVIIGQPNSDVPVYTVQKENGEGRRRTLHRNLLLPVGNINQRKPEPPPKPVPPPRTRLRQRIEQPSPEPSDYESSDEELDVLVRLDYDISTLYHMEPILQDMDTPVQNDTELDGDAHSTATGASRDSDDQSTEGSASGDEQAEIVTQPEPVVIPLPPIPVPRRSTRTRLEPEWMRSGKFVHKVAVPIQQQWEQKAKFISDCLRHGLFPGLERQAGEALLAVITND</sequence>
<dbReference type="OrthoDB" id="6206064at2759"/>